<evidence type="ECO:0000256" key="7">
    <source>
        <dbReference type="SAM" id="SignalP"/>
    </source>
</evidence>
<evidence type="ECO:0000256" key="1">
    <source>
        <dbReference type="ARBA" id="ARBA00002841"/>
    </source>
</evidence>
<dbReference type="Pfam" id="PF12849">
    <property type="entry name" value="PBP_like_2"/>
    <property type="match status" value="1"/>
</dbReference>
<dbReference type="RefSeq" id="WP_248352380.1">
    <property type="nucleotide sequence ID" value="NZ_AP025591.1"/>
</dbReference>
<reference evidence="10" key="1">
    <citation type="journal article" date="2022" name="Int. J. Syst. Evol. Microbiol.">
        <title>Anaeromyxobacter oryzae sp. nov., Anaeromyxobacter diazotrophicus sp. nov. and Anaeromyxobacter paludicola sp. nov., isolated from paddy soils.</title>
        <authorList>
            <person name="Itoh H."/>
            <person name="Xu Z."/>
            <person name="Mise K."/>
            <person name="Masuda Y."/>
            <person name="Ushijima N."/>
            <person name="Hayakawa C."/>
            <person name="Shiratori Y."/>
            <person name="Senoo K."/>
        </authorList>
    </citation>
    <scope>NUCLEOTIDE SEQUENCE [LARGE SCALE GENOMIC DNA]</scope>
    <source>
        <strain evidence="10">Red232</strain>
    </source>
</reference>
<evidence type="ECO:0000313" key="10">
    <source>
        <dbReference type="Proteomes" id="UP001162891"/>
    </source>
</evidence>
<dbReference type="Gene3D" id="3.40.190.10">
    <property type="entry name" value="Periplasmic binding protein-like II"/>
    <property type="match status" value="2"/>
</dbReference>
<comment type="function">
    <text evidence="1">Part of the ABC transporter complex PstSACB involved in phosphate import.</text>
</comment>
<comment type="similarity">
    <text evidence="2 6">Belongs to the PstS family.</text>
</comment>
<evidence type="ECO:0000256" key="4">
    <source>
        <dbReference type="ARBA" id="ARBA00022448"/>
    </source>
</evidence>
<dbReference type="NCBIfam" id="NF008171">
    <property type="entry name" value="PRK10918.1"/>
    <property type="match status" value="1"/>
</dbReference>
<dbReference type="PANTHER" id="PTHR42996">
    <property type="entry name" value="PHOSPHATE-BINDING PROTEIN PSTS"/>
    <property type="match status" value="1"/>
</dbReference>
<feature type="signal peptide" evidence="7">
    <location>
        <begin position="1"/>
        <end position="18"/>
    </location>
</feature>
<dbReference type="InterPro" id="IPR050962">
    <property type="entry name" value="Phosphate-bind_PstS"/>
</dbReference>
<feature type="chain" id="PRO_5046531109" description="Phosphate-binding protein" evidence="7">
    <location>
        <begin position="19"/>
        <end position="343"/>
    </location>
</feature>
<keyword evidence="4 6" id="KW-0813">Transport</keyword>
<dbReference type="CDD" id="cd13565">
    <property type="entry name" value="PBP2_PstS"/>
    <property type="match status" value="1"/>
</dbReference>
<evidence type="ECO:0000256" key="2">
    <source>
        <dbReference type="ARBA" id="ARBA00008725"/>
    </source>
</evidence>
<organism evidence="9 10">
    <name type="scientific">Anaeromyxobacter oryzae</name>
    <dbReference type="NCBI Taxonomy" id="2918170"/>
    <lineage>
        <taxon>Bacteria</taxon>
        <taxon>Pseudomonadati</taxon>
        <taxon>Myxococcota</taxon>
        <taxon>Myxococcia</taxon>
        <taxon>Myxococcales</taxon>
        <taxon>Cystobacterineae</taxon>
        <taxon>Anaeromyxobacteraceae</taxon>
        <taxon>Anaeromyxobacter</taxon>
    </lineage>
</organism>
<keyword evidence="10" id="KW-1185">Reference proteome</keyword>
<dbReference type="NCBIfam" id="TIGR00975">
    <property type="entry name" value="3a0107s03"/>
    <property type="match status" value="1"/>
</dbReference>
<dbReference type="SUPFAM" id="SSF53850">
    <property type="entry name" value="Periplasmic binding protein-like II"/>
    <property type="match status" value="1"/>
</dbReference>
<comment type="subunit">
    <text evidence="3">The complex is composed of two ATP-binding proteins (PstB), two transmembrane proteins (PstC and PstA) and a solute-binding protein (PstS).</text>
</comment>
<dbReference type="Proteomes" id="UP001162891">
    <property type="component" value="Chromosome"/>
</dbReference>
<dbReference type="PANTHER" id="PTHR42996:SF1">
    <property type="entry name" value="PHOSPHATE-BINDING PROTEIN PSTS"/>
    <property type="match status" value="1"/>
</dbReference>
<evidence type="ECO:0000313" key="9">
    <source>
        <dbReference type="EMBL" id="BDG04005.1"/>
    </source>
</evidence>
<keyword evidence="7" id="KW-0732">Signal</keyword>
<dbReference type="InterPro" id="IPR024370">
    <property type="entry name" value="PBP_domain"/>
</dbReference>
<dbReference type="InterPro" id="IPR005673">
    <property type="entry name" value="ABC_phos-bd_PstS"/>
</dbReference>
<evidence type="ECO:0000256" key="5">
    <source>
        <dbReference type="ARBA" id="ARBA00022592"/>
    </source>
</evidence>
<evidence type="ECO:0000259" key="8">
    <source>
        <dbReference type="Pfam" id="PF12849"/>
    </source>
</evidence>
<accession>A0ABM7WX38</accession>
<dbReference type="PIRSF" id="PIRSF002756">
    <property type="entry name" value="PstS"/>
    <property type="match status" value="1"/>
</dbReference>
<dbReference type="EMBL" id="AP025591">
    <property type="protein sequence ID" value="BDG04005.1"/>
    <property type="molecule type" value="Genomic_DNA"/>
</dbReference>
<name>A0ABM7WX38_9BACT</name>
<feature type="domain" description="PBP" evidence="8">
    <location>
        <begin position="15"/>
        <end position="296"/>
    </location>
</feature>
<proteinExistence type="inferred from homology"/>
<evidence type="ECO:0000256" key="6">
    <source>
        <dbReference type="PIRNR" id="PIRNR002756"/>
    </source>
</evidence>
<evidence type="ECO:0000256" key="3">
    <source>
        <dbReference type="ARBA" id="ARBA00011529"/>
    </source>
</evidence>
<protein>
    <recommendedName>
        <fullName evidence="6">Phosphate-binding protein</fullName>
    </recommendedName>
</protein>
<keyword evidence="5 6" id="KW-0592">Phosphate transport</keyword>
<gene>
    <name evidence="9" type="ORF">AMOR_30010</name>
</gene>
<sequence>MKKLLLVAALAVAGTASAANKLLVTGAGATFPFPLYSKWFSEYNKLNPDLQFNYQSIGSGGGIQQITNRTVDFGASDAPMKDAQLAAAPGTVHIPTVLGAVVVTYNAPITQLRLTPETLSGIYLGKITKWNDPALAKVNPGVKLPDTDIAVIHRSDGSGTTNIFTDYLSKVSPEWKEKVGASTSVKWPAGLGAKGNEGVTGLVKQTPGAIGYVELAYANQNKLPMAELQNKDGVFVKATMQSTSSAAAGVAMPDDFRVSITNASGKDAYPMASFTYILVPRDQQDAAKGAAVVNFLWWAVHDGQRFAEPLEYAPLPKAVVAKVEAKLKSLTVLGKPVAIQAAR</sequence>